<dbReference type="Proteomes" id="UP000006512">
    <property type="component" value="Unassembled WGS sequence"/>
</dbReference>
<dbReference type="AlphaFoldDB" id="F4QG39"/>
<feature type="chain" id="PRO_5003314059" evidence="1">
    <location>
        <begin position="32"/>
        <end position="346"/>
    </location>
</feature>
<dbReference type="OrthoDB" id="9788211at2"/>
<dbReference type="Pfam" id="PF06834">
    <property type="entry name" value="TraU"/>
    <property type="match status" value="1"/>
</dbReference>
<evidence type="ECO:0000256" key="1">
    <source>
        <dbReference type="SAM" id="SignalP"/>
    </source>
</evidence>
<name>F4QG39_9CAUL</name>
<keyword evidence="3" id="KW-1185">Reference proteome</keyword>
<feature type="signal peptide" evidence="1">
    <location>
        <begin position="1"/>
        <end position="31"/>
    </location>
</feature>
<protein>
    <submittedName>
        <fullName evidence="2">Protein traU</fullName>
    </submittedName>
</protein>
<dbReference type="HOGENOM" id="CLU_058410_0_0_5"/>
<evidence type="ECO:0000313" key="2">
    <source>
        <dbReference type="EMBL" id="EGF93850.1"/>
    </source>
</evidence>
<dbReference type="eggNOG" id="ENOG502Z7SA">
    <property type="taxonomic scope" value="Bacteria"/>
</dbReference>
<dbReference type="STRING" id="715226.ABI_00820"/>
<proteinExistence type="predicted"/>
<keyword evidence="1" id="KW-0732">Signal</keyword>
<dbReference type="InterPro" id="IPR009649">
    <property type="entry name" value="TraU"/>
</dbReference>
<dbReference type="RefSeq" id="WP_006270813.1">
    <property type="nucleotide sequence ID" value="NZ_GL883076.1"/>
</dbReference>
<gene>
    <name evidence="2" type="ORF">ABI_00820</name>
</gene>
<organism evidence="2 3">
    <name type="scientific">Asticcacaulis biprosthecium C19</name>
    <dbReference type="NCBI Taxonomy" id="715226"/>
    <lineage>
        <taxon>Bacteria</taxon>
        <taxon>Pseudomonadati</taxon>
        <taxon>Pseudomonadota</taxon>
        <taxon>Alphaproteobacteria</taxon>
        <taxon>Caulobacterales</taxon>
        <taxon>Caulobacteraceae</taxon>
        <taxon>Asticcacaulis</taxon>
    </lineage>
</organism>
<reference evidence="3" key="1">
    <citation type="submission" date="2011-03" db="EMBL/GenBank/DDBJ databases">
        <title>Draft genome sequence of Brevundimonas diminuta.</title>
        <authorList>
            <person name="Brown P.J.B."/>
            <person name="Buechlein A."/>
            <person name="Hemmerich C."/>
            <person name="Brun Y.V."/>
        </authorList>
    </citation>
    <scope>NUCLEOTIDE SEQUENCE [LARGE SCALE GENOMIC DNA]</scope>
    <source>
        <strain evidence="3">C19</strain>
    </source>
</reference>
<dbReference type="NCBIfam" id="NF010297">
    <property type="entry name" value="PRK13737.1"/>
    <property type="match status" value="1"/>
</dbReference>
<evidence type="ECO:0000313" key="3">
    <source>
        <dbReference type="Proteomes" id="UP000006512"/>
    </source>
</evidence>
<dbReference type="EMBL" id="GL883076">
    <property type="protein sequence ID" value="EGF93850.1"/>
    <property type="molecule type" value="Genomic_DNA"/>
</dbReference>
<sequence length="346" mass="37591">MIWSLPKLCVRSIAFVLVLLGIGLASGAAVAASPADATRHCAGRFVNPITGPCWDCMFPLSVGGIPLFKGTRPDAPNPSSPICFCGTPVPRVGLEVGYWEPHRLMDVTQKPFCFVNLGGVSISPGIGYGQKTSVQNSDGRGDRTAYHVHYYVYPLLAWMEILTDFVCMEQSSFDVAYITEFDPLWNSDELAAIINPEVFLFSNPIAVMACAADCVAATATGRPIQQMFWCAGCQGSLYPMTGLVTGQYGALPGALQVAERFTAKMHRELLALGTRGSLSLCAPIIQPTMDKLQYRYQEIYPVAHKGRLACNAIGKSTVPYEAGKVYPVKGEDLGFLIWRKRNCCAL</sequence>
<accession>F4QG39</accession>